<dbReference type="AlphaFoldDB" id="A0A9P1DYC9"/>
<evidence type="ECO:0008006" key="5">
    <source>
        <dbReference type="Google" id="ProtNLM"/>
    </source>
</evidence>
<evidence type="ECO:0000313" key="3">
    <source>
        <dbReference type="EMBL" id="CAH9060269.1"/>
    </source>
</evidence>
<feature type="transmembrane region" description="Helical" evidence="1">
    <location>
        <begin position="47"/>
        <end position="73"/>
    </location>
</feature>
<organism evidence="3 4">
    <name type="scientific">Cuscuta europaea</name>
    <name type="common">European dodder</name>
    <dbReference type="NCBI Taxonomy" id="41803"/>
    <lineage>
        <taxon>Eukaryota</taxon>
        <taxon>Viridiplantae</taxon>
        <taxon>Streptophyta</taxon>
        <taxon>Embryophyta</taxon>
        <taxon>Tracheophyta</taxon>
        <taxon>Spermatophyta</taxon>
        <taxon>Magnoliopsida</taxon>
        <taxon>eudicotyledons</taxon>
        <taxon>Gunneridae</taxon>
        <taxon>Pentapetalae</taxon>
        <taxon>asterids</taxon>
        <taxon>lamiids</taxon>
        <taxon>Solanales</taxon>
        <taxon>Convolvulaceae</taxon>
        <taxon>Cuscuteae</taxon>
        <taxon>Cuscuta</taxon>
        <taxon>Cuscuta subgen. Cuscuta</taxon>
    </lineage>
</organism>
<feature type="transmembrane region" description="Helical" evidence="1">
    <location>
        <begin position="110"/>
        <end position="130"/>
    </location>
</feature>
<keyword evidence="2" id="KW-0732">Signal</keyword>
<keyword evidence="1" id="KW-1133">Transmembrane helix</keyword>
<keyword evidence="1" id="KW-0472">Membrane</keyword>
<evidence type="ECO:0000256" key="2">
    <source>
        <dbReference type="SAM" id="SignalP"/>
    </source>
</evidence>
<keyword evidence="1" id="KW-0812">Transmembrane</keyword>
<feature type="transmembrane region" description="Helical" evidence="1">
    <location>
        <begin position="142"/>
        <end position="166"/>
    </location>
</feature>
<feature type="chain" id="PRO_5040432054" description="DUF4220 domain-containing protein" evidence="2">
    <location>
        <begin position="25"/>
        <end position="349"/>
    </location>
</feature>
<dbReference type="OrthoDB" id="1304731at2759"/>
<protein>
    <recommendedName>
        <fullName evidence="5">DUF4220 domain-containing protein</fullName>
    </recommendedName>
</protein>
<comment type="caution">
    <text evidence="3">The sequence shown here is derived from an EMBL/GenBank/DDBJ whole genome shotgun (WGS) entry which is preliminary data.</text>
</comment>
<feature type="transmembrane region" description="Helical" evidence="1">
    <location>
        <begin position="178"/>
        <end position="195"/>
    </location>
</feature>
<sequence>MNLQTHVIITSLYLLLLASTCITARRESPKAPAPSPSPSLSNGSSSGNITTLAITIPVFGGISIIIVIVVILFKRKLISSHGLILGFWMLMWFGSVVLNTWDIPRVSKTLVSFHIVVNVLGLVYWIRLGHMEYRRTNEWPSVNLLFEIGAWFSMFSLSCVEVFVLTLVGEPQYRRVSHWYPVAVAFISMVENYWTKGREIRANRMKSQLIKNLEEAFEEVIRLCMEDPKKINIVEFDEKVNEFYRLLDMLVAQHREAIIVAQQREAMKKQKGGIVQVGDQLVDNTYCNIHIIEGDSRKETCVALGDGESEITVEDDRKNGAIDKMEANINCEIQIEEDMGVKADEGARA</sequence>
<gene>
    <name evidence="3" type="ORF">CEURO_LOCUS1550</name>
</gene>
<keyword evidence="4" id="KW-1185">Reference proteome</keyword>
<feature type="signal peptide" evidence="2">
    <location>
        <begin position="1"/>
        <end position="24"/>
    </location>
</feature>
<reference evidence="3" key="1">
    <citation type="submission" date="2022-07" db="EMBL/GenBank/DDBJ databases">
        <authorList>
            <person name="Macas J."/>
            <person name="Novak P."/>
            <person name="Neumann P."/>
        </authorList>
    </citation>
    <scope>NUCLEOTIDE SEQUENCE</scope>
</reference>
<proteinExistence type="predicted"/>
<evidence type="ECO:0000256" key="1">
    <source>
        <dbReference type="SAM" id="Phobius"/>
    </source>
</evidence>
<evidence type="ECO:0000313" key="4">
    <source>
        <dbReference type="Proteomes" id="UP001152484"/>
    </source>
</evidence>
<dbReference type="EMBL" id="CAMAPE010000004">
    <property type="protein sequence ID" value="CAH9060269.1"/>
    <property type="molecule type" value="Genomic_DNA"/>
</dbReference>
<feature type="transmembrane region" description="Helical" evidence="1">
    <location>
        <begin position="80"/>
        <end position="98"/>
    </location>
</feature>
<name>A0A9P1DYC9_CUSEU</name>
<accession>A0A9P1DYC9</accession>
<dbReference type="Proteomes" id="UP001152484">
    <property type="component" value="Unassembled WGS sequence"/>
</dbReference>